<dbReference type="Gene3D" id="3.20.20.190">
    <property type="entry name" value="Phosphatidylinositol (PI) phosphodiesterase"/>
    <property type="match status" value="1"/>
</dbReference>
<accession>A0A077ZVX6</accession>
<dbReference type="GO" id="GO:0008081">
    <property type="term" value="F:phosphoric diester hydrolase activity"/>
    <property type="evidence" value="ECO:0007669"/>
    <property type="project" value="InterPro"/>
</dbReference>
<name>A0A077ZVX6_STYLE</name>
<dbReference type="GO" id="GO:0006629">
    <property type="term" value="P:lipid metabolic process"/>
    <property type="evidence" value="ECO:0007669"/>
    <property type="project" value="InterPro"/>
</dbReference>
<dbReference type="InterPro" id="IPR017946">
    <property type="entry name" value="PLC-like_Pdiesterase_TIM-brl"/>
</dbReference>
<organism evidence="1 2">
    <name type="scientific">Stylonychia lemnae</name>
    <name type="common">Ciliate</name>
    <dbReference type="NCBI Taxonomy" id="5949"/>
    <lineage>
        <taxon>Eukaryota</taxon>
        <taxon>Sar</taxon>
        <taxon>Alveolata</taxon>
        <taxon>Ciliophora</taxon>
        <taxon>Intramacronucleata</taxon>
        <taxon>Spirotrichea</taxon>
        <taxon>Stichotrichia</taxon>
        <taxon>Sporadotrichida</taxon>
        <taxon>Oxytrichidae</taxon>
        <taxon>Stylonychinae</taxon>
        <taxon>Stylonychia</taxon>
    </lineage>
</organism>
<dbReference type="PANTHER" id="PTHR13593">
    <property type="match status" value="1"/>
</dbReference>
<evidence type="ECO:0000313" key="2">
    <source>
        <dbReference type="Proteomes" id="UP000039865"/>
    </source>
</evidence>
<protein>
    <submittedName>
        <fullName evidence="1">Pi-plc x domain-containing protein 1-like</fullName>
    </submittedName>
</protein>
<dbReference type="OrthoDB" id="1046782at2759"/>
<proteinExistence type="predicted"/>
<dbReference type="EMBL" id="CCKQ01001476">
    <property type="protein sequence ID" value="CDW72591.1"/>
    <property type="molecule type" value="Genomic_DNA"/>
</dbReference>
<dbReference type="InParanoid" id="A0A077ZVX6"/>
<keyword evidence="2" id="KW-1185">Reference proteome</keyword>
<dbReference type="SUPFAM" id="SSF51695">
    <property type="entry name" value="PLC-like phosphodiesterases"/>
    <property type="match status" value="1"/>
</dbReference>
<dbReference type="AlphaFoldDB" id="A0A077ZVX6"/>
<gene>
    <name evidence="1" type="primary">Contig17838.g18959</name>
    <name evidence="1" type="ORF">STYLEM_1554</name>
</gene>
<dbReference type="PROSITE" id="PS50007">
    <property type="entry name" value="PIPLC_X_DOMAIN"/>
    <property type="match status" value="1"/>
</dbReference>
<reference evidence="1 2" key="1">
    <citation type="submission" date="2014-06" db="EMBL/GenBank/DDBJ databases">
        <authorList>
            <person name="Swart Estienne"/>
        </authorList>
    </citation>
    <scope>NUCLEOTIDE SEQUENCE [LARGE SCALE GENOMIC DNA]</scope>
    <source>
        <strain evidence="1 2">130c</strain>
    </source>
</reference>
<dbReference type="PANTHER" id="PTHR13593:SF113">
    <property type="entry name" value="SI:DKEY-266F7.9"/>
    <property type="match status" value="1"/>
</dbReference>
<dbReference type="Proteomes" id="UP000039865">
    <property type="component" value="Unassembled WGS sequence"/>
</dbReference>
<sequence length="417" mass="46980">MLSKLSVITALVTIGLISYSVNSINFDQIETKLRNFRQTIENSKTFQNIQNDPNLNPIKVLDDVQRKKYTLNMDPNIPEIYSLSSWISDLKTNPKLGSLKINQLALPGAHHAGLTNVITNETVISSMFDKIGLQATYKEKESDKQFIQSTVNSLFVPHRHDIDDMLFLGARYLDLKVATDQTKPSQVYLAHCLLSNITLQSALISINKFIKKNPGEIIIIDVSQAYYPLGNSGGQVSSYLLDSIIRENIDPQYILTRQSVSKPISSYGGVYITGYTSQIFSTIVLKSSWQLTKGDNSMQVVTNLKNYYESGAYVKQQPLDYDFLKSNTYLTPSETTLQQTVIQEADSEGRQFPLDPLVSAEYIPADNIQSSRLTNPLFFNTLNRSPKMYQALSIIEMADFNSGDSIRVIQLNINRHF</sequence>
<evidence type="ECO:0000313" key="1">
    <source>
        <dbReference type="EMBL" id="CDW72591.1"/>
    </source>
</evidence>
<dbReference type="InterPro" id="IPR051057">
    <property type="entry name" value="PI-PLC_domain"/>
</dbReference>